<feature type="compositionally biased region" description="Basic and acidic residues" evidence="1">
    <location>
        <begin position="196"/>
        <end position="206"/>
    </location>
</feature>
<dbReference type="PANTHER" id="PTHR30218:SF0">
    <property type="entry name" value="POLYPHOSPHATE KINASE"/>
    <property type="match status" value="1"/>
</dbReference>
<evidence type="ECO:0000259" key="2">
    <source>
        <dbReference type="Pfam" id="PF13090"/>
    </source>
</evidence>
<dbReference type="InterPro" id="IPR025200">
    <property type="entry name" value="PPK_C_dom2"/>
</dbReference>
<dbReference type="SUPFAM" id="SSF56024">
    <property type="entry name" value="Phospholipase D/nuclease"/>
    <property type="match status" value="1"/>
</dbReference>
<feature type="region of interest" description="Disordered" evidence="1">
    <location>
        <begin position="195"/>
        <end position="217"/>
    </location>
</feature>
<dbReference type="EMBL" id="WMFC01000018">
    <property type="protein sequence ID" value="MYL68670.1"/>
    <property type="molecule type" value="Genomic_DNA"/>
</dbReference>
<dbReference type="Proteomes" id="UP000452321">
    <property type="component" value="Unassembled WGS sequence"/>
</dbReference>
<dbReference type="GO" id="GO:0009358">
    <property type="term" value="C:polyphosphate kinase complex"/>
    <property type="evidence" value="ECO:0007669"/>
    <property type="project" value="InterPro"/>
</dbReference>
<evidence type="ECO:0000256" key="1">
    <source>
        <dbReference type="SAM" id="MobiDB-lite"/>
    </source>
</evidence>
<feature type="domain" description="Polyphosphate kinase C-terminal" evidence="2">
    <location>
        <begin position="35"/>
        <end position="207"/>
    </location>
</feature>
<organism evidence="3 4">
    <name type="scientific">Halorubrum distributum</name>
    <dbReference type="NCBI Taxonomy" id="29283"/>
    <lineage>
        <taxon>Archaea</taxon>
        <taxon>Methanobacteriati</taxon>
        <taxon>Methanobacteriota</taxon>
        <taxon>Stenosarchaea group</taxon>
        <taxon>Halobacteria</taxon>
        <taxon>Halobacteriales</taxon>
        <taxon>Haloferacaceae</taxon>
        <taxon>Halorubrum</taxon>
        <taxon>Halorubrum distributum group</taxon>
    </lineage>
</organism>
<comment type="caution">
    <text evidence="3">The sequence shown here is derived from an EMBL/GenBank/DDBJ whole genome shotgun (WGS) entry which is preliminary data.</text>
</comment>
<dbReference type="CDD" id="cd09168">
    <property type="entry name" value="PLDc_PaPPK1_C2_like"/>
    <property type="match status" value="1"/>
</dbReference>
<proteinExistence type="predicted"/>
<accession>A0A6B1IN28</accession>
<protein>
    <recommendedName>
        <fullName evidence="2">Polyphosphate kinase C-terminal domain-containing protein</fullName>
    </recommendedName>
</protein>
<name>A0A6B1IN28_9EURY</name>
<dbReference type="Pfam" id="PF13090">
    <property type="entry name" value="PP_kinase_C"/>
    <property type="match status" value="1"/>
</dbReference>
<dbReference type="Gene3D" id="3.30.870.10">
    <property type="entry name" value="Endonuclease Chain A"/>
    <property type="match status" value="1"/>
</dbReference>
<dbReference type="InterPro" id="IPR003414">
    <property type="entry name" value="PP_kinase"/>
</dbReference>
<sequence length="217" mass="25251">MVMGLLTADRDIGRDPAKLFNVYTGPSFDDDFRKLLIAPVTMREEFIRMIRREAEHARNGERARIVAKVNAFEDPEIVEELYRASMVGVDIDLIVRDICRLRPGLDDISETVNVYSVVGRFLEHSRIFYFENAGDPEYYTGSADRMTRNLDNHVEAVAPIEDPEIRQQLRYNLEVVLVDNRMCWEMQLGGSYVQRRPTEDEPERNTQKYSCARPSRR</sequence>
<evidence type="ECO:0000313" key="3">
    <source>
        <dbReference type="EMBL" id="MYL68670.1"/>
    </source>
</evidence>
<reference evidence="3 4" key="1">
    <citation type="submission" date="2019-11" db="EMBL/GenBank/DDBJ databases">
        <title>Genome sequences of 17 halophilic strains isolated from different environments.</title>
        <authorList>
            <person name="Furrow R.E."/>
        </authorList>
    </citation>
    <scope>NUCLEOTIDE SEQUENCE [LARGE SCALE GENOMIC DNA]</scope>
    <source>
        <strain evidence="3 4">22502_06_Cabo</strain>
    </source>
</reference>
<dbReference type="GO" id="GO:0006799">
    <property type="term" value="P:polyphosphate biosynthetic process"/>
    <property type="evidence" value="ECO:0007669"/>
    <property type="project" value="InterPro"/>
</dbReference>
<evidence type="ECO:0000313" key="4">
    <source>
        <dbReference type="Proteomes" id="UP000452321"/>
    </source>
</evidence>
<dbReference type="PANTHER" id="PTHR30218">
    <property type="entry name" value="POLYPHOSPHATE KINASE"/>
    <property type="match status" value="1"/>
</dbReference>
<gene>
    <name evidence="3" type="ORF">GLW30_13145</name>
</gene>
<dbReference type="GO" id="GO:0008976">
    <property type="term" value="F:polyphosphate kinase activity"/>
    <property type="evidence" value="ECO:0007669"/>
    <property type="project" value="InterPro"/>
</dbReference>
<dbReference type="AlphaFoldDB" id="A0A6B1IN28"/>